<gene>
    <name evidence="2" type="ORF">CEUTPL_LOCUS13122</name>
</gene>
<feature type="region of interest" description="Disordered" evidence="1">
    <location>
        <begin position="1"/>
        <end position="58"/>
    </location>
</feature>
<evidence type="ECO:0000256" key="1">
    <source>
        <dbReference type="SAM" id="MobiDB-lite"/>
    </source>
</evidence>
<organism evidence="2 3">
    <name type="scientific">Ceutorhynchus assimilis</name>
    <name type="common">cabbage seed weevil</name>
    <dbReference type="NCBI Taxonomy" id="467358"/>
    <lineage>
        <taxon>Eukaryota</taxon>
        <taxon>Metazoa</taxon>
        <taxon>Ecdysozoa</taxon>
        <taxon>Arthropoda</taxon>
        <taxon>Hexapoda</taxon>
        <taxon>Insecta</taxon>
        <taxon>Pterygota</taxon>
        <taxon>Neoptera</taxon>
        <taxon>Endopterygota</taxon>
        <taxon>Coleoptera</taxon>
        <taxon>Polyphaga</taxon>
        <taxon>Cucujiformia</taxon>
        <taxon>Curculionidae</taxon>
        <taxon>Ceutorhynchinae</taxon>
        <taxon>Ceutorhynchus</taxon>
    </lineage>
</organism>
<proteinExistence type="predicted"/>
<dbReference type="Proteomes" id="UP001152799">
    <property type="component" value="Chromosome 8"/>
</dbReference>
<evidence type="ECO:0000313" key="3">
    <source>
        <dbReference type="Proteomes" id="UP001152799"/>
    </source>
</evidence>
<reference evidence="2" key="1">
    <citation type="submission" date="2022-01" db="EMBL/GenBank/DDBJ databases">
        <authorList>
            <person name="King R."/>
        </authorList>
    </citation>
    <scope>NUCLEOTIDE SEQUENCE</scope>
</reference>
<dbReference type="OrthoDB" id="75343at2759"/>
<dbReference type="AlphaFoldDB" id="A0A9N9MY93"/>
<evidence type="ECO:0000313" key="2">
    <source>
        <dbReference type="EMBL" id="CAG9772716.1"/>
    </source>
</evidence>
<keyword evidence="3" id="KW-1185">Reference proteome</keyword>
<protein>
    <submittedName>
        <fullName evidence="2">Uncharacterized protein</fullName>
    </submittedName>
</protein>
<dbReference type="EMBL" id="OU892284">
    <property type="protein sequence ID" value="CAG9772716.1"/>
    <property type="molecule type" value="Genomic_DNA"/>
</dbReference>
<name>A0A9N9MY93_9CUCU</name>
<feature type="compositionally biased region" description="Low complexity" evidence="1">
    <location>
        <begin position="12"/>
        <end position="26"/>
    </location>
</feature>
<feature type="compositionally biased region" description="Basic and acidic residues" evidence="1">
    <location>
        <begin position="38"/>
        <end position="58"/>
    </location>
</feature>
<accession>A0A9N9MY93</accession>
<sequence length="166" mass="19187">MQGAKSESFRFQRNTSRNSSGSSTRSEGQEHCRKRLKDKFDECEKENPNNYEDSKNTNDRTVLSVLNLNDTRRYIRNGAERISKTFNTVRVTFGTLSQRFKSATRRRQILQEGPMTPNGQTPYTKSRQMLGRTPTKMYSPFGIESPYCTTTIDRENTLLPSSLIRK</sequence>